<evidence type="ECO:0000313" key="2">
    <source>
        <dbReference type="Proteomes" id="UP000590442"/>
    </source>
</evidence>
<keyword evidence="2" id="KW-1185">Reference proteome</keyword>
<name>A0A846R0B7_9FLAO</name>
<comment type="caution">
    <text evidence="1">The sequence shown here is derived from an EMBL/GenBank/DDBJ whole genome shotgun (WGS) entry which is preliminary data.</text>
</comment>
<protein>
    <submittedName>
        <fullName evidence="1">Uncharacterized protein</fullName>
    </submittedName>
</protein>
<reference evidence="1 2" key="1">
    <citation type="submission" date="2020-03" db="EMBL/GenBank/DDBJ databases">
        <title>Genomic Encyclopedia of Type Strains, Phase IV (KMG-IV): sequencing the most valuable type-strain genomes for metagenomic binning, comparative biology and taxonomic classification.</title>
        <authorList>
            <person name="Goeker M."/>
        </authorList>
    </citation>
    <scope>NUCLEOTIDE SEQUENCE [LARGE SCALE GENOMIC DNA]</scope>
    <source>
        <strain evidence="1 2">DSM 29762</strain>
    </source>
</reference>
<gene>
    <name evidence="1" type="ORF">GGR42_003385</name>
</gene>
<dbReference type="Proteomes" id="UP000590442">
    <property type="component" value="Unassembled WGS sequence"/>
</dbReference>
<organism evidence="1 2">
    <name type="scientific">Saonia flava</name>
    <dbReference type="NCBI Taxonomy" id="523696"/>
    <lineage>
        <taxon>Bacteria</taxon>
        <taxon>Pseudomonadati</taxon>
        <taxon>Bacteroidota</taxon>
        <taxon>Flavobacteriia</taxon>
        <taxon>Flavobacteriales</taxon>
        <taxon>Flavobacteriaceae</taxon>
        <taxon>Saonia</taxon>
    </lineage>
</organism>
<evidence type="ECO:0000313" key="1">
    <source>
        <dbReference type="EMBL" id="NJB72887.1"/>
    </source>
</evidence>
<dbReference type="RefSeq" id="WP_167966524.1">
    <property type="nucleotide sequence ID" value="NZ_JAATJJ010000003.1"/>
</dbReference>
<sequence length="270" mass="31153">MAELLDYFGCLKGHDLSSFSREKVEKLLLAKGILEPKHVVRLSQIEKQVFPPSSVPILKPGNNFANNFYVFLLQHYENGVLDPFYAFFYQFNDEIYGMDMQQQKTVALEHFKTISGEILTKAISFIWTEKNPLGIDTVSNMGKLQMLHGQQLALKSNLADSTLKYPYLQGDDSYFNQELLFENDLIKQIIHFETHLKILLALNEKYHFEVDTCFSTNLEEKDNPIRDVVEAAPKDVAPTNPFKLPKKSTKITDKEAMDYLLKTIFDKKKK</sequence>
<proteinExistence type="predicted"/>
<dbReference type="EMBL" id="JAATJJ010000003">
    <property type="protein sequence ID" value="NJB72887.1"/>
    <property type="molecule type" value="Genomic_DNA"/>
</dbReference>
<dbReference type="AlphaFoldDB" id="A0A846R0B7"/>
<accession>A0A846R0B7</accession>